<sequence>MSTGINNLELQRRLAPDVTGYPDREPCLEGTRIKEQCKIVDWLSSSEKQILLVYGVAGCGKSTVATTIEKYFRSIQRLGAFICFKRGKEFKGSIICTLAYKLALFDSTINKYVTAVEDSDILSATSTDQFEKLLLQPLQAAWDDGASSPFIVVIDSLDEFGDQKARAPLLRIIFEMFSRLPKNCRVLVTAREENDIMSAVERYSNAVDKMLLEHGTEDSQKDVLTYLEKRMVPLFEGIENLNKKKALGLMASSANGLFIWASTAVEFIANPPHKCQERLQQLLDQKGQPSGIYKLYETALLNSGLEWHEQSDEDLFRCIMSIWVTRKDTLTDVALSCFMPSQNLWKLQTAISMLACLMTNSKDSRPGIVFIHASFPDYLMSDKSKGKKWHIELDDAQNFMLQRNFSIMKQLHFNMAHLTNSYLPNDHVHSPTVEDRVKGNISPELLYCYEFWGEHLADYLTYIVELEGHSSKRSKKEIMSAMAELSDFLQIRWLFWAEVLTLVKKTKLILRNIEMVRKCLPTIMSGERKQIDLMHAMFSQFFECIAHSTPHTYISALPFSLQLFPKLPKELPEVKQWGIWVGATQLKVLTGHSSYIMAVAISADGRRVVSGSADKTVWVWDTQTGEQIVKPMEGHTECVTSVAISADGTRAVSGSHDKTVRVWDTQTGEQIRKAMEGHIDWVTSVAISADGTRAVSGSHDKRVRVWDTQTGEQIGKPMEGHTHYVTSVAISADGTRAVSGSHDKRVRVWDTQSGEQIGKPMEGHTRPVASVAISADGTRAVSGSDDQIVQVWDTQPGEQIGKAMEGHTDIVTSVAISADGTRVVSVSDDKIVRVWDTKTGEQIVKLIEGHTDNVASVAISADGTRAVSGSHDKTVWVWDTQTGEQIRKAMEGHIDWVTSVAISADGTRAVSGSHDKTVRVWDTQTGEQIGKAMEGHTDHVTSVAISADGTRAVSGSRDKTVQMWDTQTGEQIGKPMEQYMCGVISVAISADGTRAVSGSYNLTVYVWDTQTGEPIGKPMNGHTHYVTSVAISADGTRAVSGSYDKTVRMWDTQTGKQIGETMEDHSYYVTSVAISADGTRAVSGSYDHTVRVWDTQTRDNSTLWSIHPGGWIKHGSDLLMWIPSNCRSTLWGPHNLAVMAQKSTKINISNAVLGEKWAEGLVDYFQET</sequence>
<feature type="repeat" description="WD" evidence="3">
    <location>
        <begin position="761"/>
        <end position="802"/>
    </location>
</feature>
<organism evidence="5 6">
    <name type="scientific">Gymnopus androsaceus JB14</name>
    <dbReference type="NCBI Taxonomy" id="1447944"/>
    <lineage>
        <taxon>Eukaryota</taxon>
        <taxon>Fungi</taxon>
        <taxon>Dikarya</taxon>
        <taxon>Basidiomycota</taxon>
        <taxon>Agaricomycotina</taxon>
        <taxon>Agaricomycetes</taxon>
        <taxon>Agaricomycetidae</taxon>
        <taxon>Agaricales</taxon>
        <taxon>Marasmiineae</taxon>
        <taxon>Omphalotaceae</taxon>
        <taxon>Gymnopus</taxon>
    </lineage>
</organism>
<dbReference type="PROSITE" id="PS00678">
    <property type="entry name" value="WD_REPEATS_1"/>
    <property type="match status" value="11"/>
</dbReference>
<dbReference type="SUPFAM" id="SSF82171">
    <property type="entry name" value="DPP6 N-terminal domain-like"/>
    <property type="match status" value="1"/>
</dbReference>
<dbReference type="InterPro" id="IPR056884">
    <property type="entry name" value="NPHP3-like_N"/>
</dbReference>
<dbReference type="CDD" id="cd00200">
    <property type="entry name" value="WD40"/>
    <property type="match status" value="2"/>
</dbReference>
<feature type="repeat" description="WD" evidence="3">
    <location>
        <begin position="890"/>
        <end position="931"/>
    </location>
</feature>
<dbReference type="Gene3D" id="2.130.10.10">
    <property type="entry name" value="YVTN repeat-like/Quinoprotein amine dehydrogenase"/>
    <property type="match status" value="6"/>
</dbReference>
<dbReference type="OrthoDB" id="538223at2759"/>
<feature type="repeat" description="WD" evidence="3">
    <location>
        <begin position="675"/>
        <end position="716"/>
    </location>
</feature>
<dbReference type="InterPro" id="IPR019775">
    <property type="entry name" value="WD40_repeat_CS"/>
</dbReference>
<dbReference type="SMART" id="SM00320">
    <property type="entry name" value="WD40"/>
    <property type="match status" value="12"/>
</dbReference>
<evidence type="ECO:0000256" key="3">
    <source>
        <dbReference type="PROSITE-ProRule" id="PRU00221"/>
    </source>
</evidence>
<evidence type="ECO:0000256" key="1">
    <source>
        <dbReference type="ARBA" id="ARBA00022574"/>
    </source>
</evidence>
<feature type="repeat" description="WD" evidence="3">
    <location>
        <begin position="632"/>
        <end position="673"/>
    </location>
</feature>
<dbReference type="PANTHER" id="PTHR45333:SF1">
    <property type="entry name" value="CHROMOSOME UNDETERMINED SCAFFOLD_625, WHOLE GENOME SHOTGUN SEQUENCE"/>
    <property type="match status" value="1"/>
</dbReference>
<feature type="repeat" description="WD" evidence="3">
    <location>
        <begin position="933"/>
        <end position="974"/>
    </location>
</feature>
<keyword evidence="6" id="KW-1185">Reference proteome</keyword>
<dbReference type="InterPro" id="IPR015943">
    <property type="entry name" value="WD40/YVTN_repeat-like_dom_sf"/>
</dbReference>
<dbReference type="SUPFAM" id="SSF50998">
    <property type="entry name" value="Quinoprotein alcohol dehydrogenase-like"/>
    <property type="match status" value="2"/>
</dbReference>
<feature type="repeat" description="WD" evidence="3">
    <location>
        <begin position="589"/>
        <end position="630"/>
    </location>
</feature>
<dbReference type="Gene3D" id="3.40.50.300">
    <property type="entry name" value="P-loop containing nucleotide triphosphate hydrolases"/>
    <property type="match status" value="1"/>
</dbReference>
<evidence type="ECO:0000313" key="6">
    <source>
        <dbReference type="Proteomes" id="UP000799118"/>
    </source>
</evidence>
<dbReference type="InterPro" id="IPR001680">
    <property type="entry name" value="WD40_rpt"/>
</dbReference>
<accession>A0A6A4GSB5</accession>
<name>A0A6A4GSB5_9AGAR</name>
<keyword evidence="1 3" id="KW-0853">WD repeat</keyword>
<feature type="repeat" description="WD" evidence="3">
    <location>
        <begin position="718"/>
        <end position="759"/>
    </location>
</feature>
<dbReference type="PANTHER" id="PTHR45333">
    <property type="entry name" value="MEMBRANE PROTEIN-RELATED"/>
    <property type="match status" value="1"/>
</dbReference>
<dbReference type="Proteomes" id="UP000799118">
    <property type="component" value="Unassembled WGS sequence"/>
</dbReference>
<dbReference type="PROSITE" id="PS50294">
    <property type="entry name" value="WD_REPEATS_REGION"/>
    <property type="match status" value="11"/>
</dbReference>
<evidence type="ECO:0000259" key="4">
    <source>
        <dbReference type="Pfam" id="PF24883"/>
    </source>
</evidence>
<feature type="repeat" description="WD" evidence="3">
    <location>
        <begin position="1062"/>
        <end position="1103"/>
    </location>
</feature>
<feature type="domain" description="Nephrocystin 3-like N-terminal" evidence="4">
    <location>
        <begin position="35"/>
        <end position="191"/>
    </location>
</feature>
<dbReference type="SUPFAM" id="SSF52540">
    <property type="entry name" value="P-loop containing nucleoside triphosphate hydrolases"/>
    <property type="match status" value="1"/>
</dbReference>
<evidence type="ECO:0000256" key="2">
    <source>
        <dbReference type="ARBA" id="ARBA00022737"/>
    </source>
</evidence>
<dbReference type="AlphaFoldDB" id="A0A6A4GSB5"/>
<evidence type="ECO:0000313" key="5">
    <source>
        <dbReference type="EMBL" id="KAE9388682.1"/>
    </source>
</evidence>
<keyword evidence="2" id="KW-0677">Repeat</keyword>
<dbReference type="Pfam" id="PF00400">
    <property type="entry name" value="WD40"/>
    <property type="match status" value="12"/>
</dbReference>
<dbReference type="InterPro" id="IPR027417">
    <property type="entry name" value="P-loop_NTPase"/>
</dbReference>
<gene>
    <name evidence="5" type="ORF">BT96DRAFT_1025345</name>
</gene>
<feature type="repeat" description="WD" evidence="3">
    <location>
        <begin position="847"/>
        <end position="888"/>
    </location>
</feature>
<dbReference type="InterPro" id="IPR020472">
    <property type="entry name" value="WD40_PAC1"/>
</dbReference>
<dbReference type="PROSITE" id="PS50082">
    <property type="entry name" value="WD_REPEATS_2"/>
    <property type="match status" value="12"/>
</dbReference>
<proteinExistence type="predicted"/>
<feature type="repeat" description="WD" evidence="3">
    <location>
        <begin position="1019"/>
        <end position="1060"/>
    </location>
</feature>
<feature type="repeat" description="WD" evidence="3">
    <location>
        <begin position="804"/>
        <end position="845"/>
    </location>
</feature>
<protein>
    <submittedName>
        <fullName evidence="5">WD40 repeat-like protein</fullName>
    </submittedName>
</protein>
<reference evidence="5" key="1">
    <citation type="journal article" date="2019" name="Environ. Microbiol.">
        <title>Fungal ecological strategies reflected in gene transcription - a case study of two litter decomposers.</title>
        <authorList>
            <person name="Barbi F."/>
            <person name="Kohler A."/>
            <person name="Barry K."/>
            <person name="Baskaran P."/>
            <person name="Daum C."/>
            <person name="Fauchery L."/>
            <person name="Ihrmark K."/>
            <person name="Kuo A."/>
            <person name="LaButti K."/>
            <person name="Lipzen A."/>
            <person name="Morin E."/>
            <person name="Grigoriev I.V."/>
            <person name="Henrissat B."/>
            <person name="Lindahl B."/>
            <person name="Martin F."/>
        </authorList>
    </citation>
    <scope>NUCLEOTIDE SEQUENCE</scope>
    <source>
        <strain evidence="5">JB14</strain>
    </source>
</reference>
<dbReference type="PRINTS" id="PR00320">
    <property type="entry name" value="GPROTEINBRPT"/>
</dbReference>
<dbReference type="Pfam" id="PF24883">
    <property type="entry name" value="NPHP3_N"/>
    <property type="match status" value="1"/>
</dbReference>
<feature type="repeat" description="WD" evidence="3">
    <location>
        <begin position="976"/>
        <end position="1017"/>
    </location>
</feature>
<dbReference type="InterPro" id="IPR011047">
    <property type="entry name" value="Quinoprotein_ADH-like_sf"/>
</dbReference>
<dbReference type="EMBL" id="ML769732">
    <property type="protein sequence ID" value="KAE9388682.1"/>
    <property type="molecule type" value="Genomic_DNA"/>
</dbReference>